<dbReference type="HOGENOM" id="CLU_132613_0_0_11"/>
<dbReference type="RefSeq" id="WP_012832009.1">
    <property type="nucleotide sequence ID" value="NC_013441.1"/>
</dbReference>
<reference evidence="1 2" key="2">
    <citation type="journal article" date="2010" name="Stand. Genomic Sci.">
        <title>Complete genome sequence of Gordonia bronchialis type strain (3410).</title>
        <authorList>
            <person name="Ivanova N."/>
            <person name="Sikorski J."/>
            <person name="Jando M."/>
            <person name="Lapidus A."/>
            <person name="Nolan M."/>
            <person name="Lucas S."/>
            <person name="Del Rio T.G."/>
            <person name="Tice H."/>
            <person name="Copeland A."/>
            <person name="Cheng J.F."/>
            <person name="Chen F."/>
            <person name="Bruce D."/>
            <person name="Goodwin L."/>
            <person name="Pitluck S."/>
            <person name="Mavromatis K."/>
            <person name="Ovchinnikova G."/>
            <person name="Pati A."/>
            <person name="Chen A."/>
            <person name="Palaniappan K."/>
            <person name="Land M."/>
            <person name="Hauser L."/>
            <person name="Chang Y.J."/>
            <person name="Jeffries C.D."/>
            <person name="Chain P."/>
            <person name="Saunders E."/>
            <person name="Han C."/>
            <person name="Detter J.C."/>
            <person name="Brettin T."/>
            <person name="Rohde M."/>
            <person name="Goker M."/>
            <person name="Bristow J."/>
            <person name="Eisen J.A."/>
            <person name="Markowitz V."/>
            <person name="Hugenholtz P."/>
            <person name="Klenk H.P."/>
            <person name="Kyrpides N.C."/>
        </authorList>
    </citation>
    <scope>NUCLEOTIDE SEQUENCE [LARGE SCALE GENOMIC DNA]</scope>
    <source>
        <strain evidence="2">ATCC 25592 / DSM 43247 / BCRC 13721 / JCM 3198 / KCTC 3076 / NBRC 16047 / NCTC 10667</strain>
    </source>
</reference>
<reference evidence="2" key="1">
    <citation type="submission" date="2009-10" db="EMBL/GenBank/DDBJ databases">
        <title>The complete chromosome of Gordonia bronchialis DSM 43247.</title>
        <authorList>
            <consortium name="US DOE Joint Genome Institute (JGI-PGF)"/>
            <person name="Lucas S."/>
            <person name="Copeland A."/>
            <person name="Lapidus A."/>
            <person name="Glavina del Rio T."/>
            <person name="Dalin E."/>
            <person name="Tice H."/>
            <person name="Bruce D."/>
            <person name="Goodwin L."/>
            <person name="Pitluck S."/>
            <person name="Kyrpides N."/>
            <person name="Mavromatis K."/>
            <person name="Ivanova N."/>
            <person name="Ovchinnikova G."/>
            <person name="Saunders E."/>
            <person name="Brettin T."/>
            <person name="Detter J.C."/>
            <person name="Han C."/>
            <person name="Larimer F."/>
            <person name="Land M."/>
            <person name="Hauser L."/>
            <person name="Markowitz V."/>
            <person name="Cheng J.-F."/>
            <person name="Hugenholtz P."/>
            <person name="Woyke T."/>
            <person name="Wu D."/>
            <person name="Jando M."/>
            <person name="Schneider S."/>
            <person name="Goeker M."/>
            <person name="Klenk H.-P."/>
            <person name="Eisen J.A."/>
        </authorList>
    </citation>
    <scope>NUCLEOTIDE SEQUENCE [LARGE SCALE GENOMIC DNA]</scope>
    <source>
        <strain evidence="2">ATCC 25592 / DSM 43247 / BCRC 13721 / JCM 3198 / KCTC 3076 / NBRC 16047 / NCTC 10667</strain>
    </source>
</reference>
<dbReference type="AlphaFoldDB" id="D0LA88"/>
<accession>D0LA88</accession>
<proteinExistence type="predicted"/>
<dbReference type="Proteomes" id="UP000001219">
    <property type="component" value="Chromosome"/>
</dbReference>
<organism evidence="1 2">
    <name type="scientific">Gordonia bronchialis (strain ATCC 25592 / DSM 43247 / BCRC 13721 / JCM 3198 / KCTC 3076 / NBRC 16047 / NCTC 10667)</name>
    <name type="common">Rhodococcus bronchialis</name>
    <dbReference type="NCBI Taxonomy" id="526226"/>
    <lineage>
        <taxon>Bacteria</taxon>
        <taxon>Bacillati</taxon>
        <taxon>Actinomycetota</taxon>
        <taxon>Actinomycetes</taxon>
        <taxon>Mycobacteriales</taxon>
        <taxon>Gordoniaceae</taxon>
        <taxon>Gordonia</taxon>
    </lineage>
</organism>
<dbReference type="KEGG" id="gbr:Gbro_0063"/>
<protein>
    <submittedName>
        <fullName evidence="1">Uncharacterized protein</fullName>
    </submittedName>
</protein>
<gene>
    <name evidence="1" type="ordered locus">Gbro_0063</name>
</gene>
<dbReference type="OrthoDB" id="4715929at2"/>
<sequence length="129" mass="15316">MVDTNWRYWQFLHRDTGAREWVGISRPDAWPRIDRIKVWTLLPDKAVFVANWFVSQDHQLDVEERHWEHDSITGWDFCDAAIEAPLPSADDLRRITRPEAVLEFAQIDRIPLKRIVSLREANRIADGRR</sequence>
<dbReference type="eggNOG" id="ENOG5031W02">
    <property type="taxonomic scope" value="Bacteria"/>
</dbReference>
<name>D0LA88_GORB4</name>
<evidence type="ECO:0000313" key="2">
    <source>
        <dbReference type="Proteomes" id="UP000001219"/>
    </source>
</evidence>
<evidence type="ECO:0000313" key="1">
    <source>
        <dbReference type="EMBL" id="ACY19417.1"/>
    </source>
</evidence>
<keyword evidence="2" id="KW-1185">Reference proteome</keyword>
<dbReference type="EMBL" id="CP001802">
    <property type="protein sequence ID" value="ACY19417.1"/>
    <property type="molecule type" value="Genomic_DNA"/>
</dbReference>